<protein>
    <submittedName>
        <fullName evidence="1">Mucin-5AC-like isoform X3</fullName>
    </submittedName>
</protein>
<name>A0ABD2C547_VESSQ</name>
<gene>
    <name evidence="1" type="ORF">V1478_000313</name>
</gene>
<comment type="caution">
    <text evidence="1">The sequence shown here is derived from an EMBL/GenBank/DDBJ whole genome shotgun (WGS) entry which is preliminary data.</text>
</comment>
<reference evidence="1 2" key="1">
    <citation type="journal article" date="2024" name="Ann. Entomol. Soc. Am.">
        <title>Genomic analyses of the southern and eastern yellowjacket wasps (Hymenoptera: Vespidae) reveal evolutionary signatures of social life.</title>
        <authorList>
            <person name="Catto M.A."/>
            <person name="Caine P.B."/>
            <person name="Orr S.E."/>
            <person name="Hunt B.G."/>
            <person name="Goodisman M.A.D."/>
        </authorList>
    </citation>
    <scope>NUCLEOTIDE SEQUENCE [LARGE SCALE GENOMIC DNA]</scope>
    <source>
        <strain evidence="1">233</strain>
        <tissue evidence="1">Head and thorax</tissue>
    </source>
</reference>
<dbReference type="EMBL" id="JAUDFV010000020">
    <property type="protein sequence ID" value="KAL2740172.1"/>
    <property type="molecule type" value="Genomic_DNA"/>
</dbReference>
<accession>A0ABD2C547</accession>
<evidence type="ECO:0000313" key="1">
    <source>
        <dbReference type="EMBL" id="KAL2740172.1"/>
    </source>
</evidence>
<keyword evidence="2" id="KW-1185">Reference proteome</keyword>
<proteinExistence type="predicted"/>
<dbReference type="AlphaFoldDB" id="A0ABD2C547"/>
<organism evidence="1 2">
    <name type="scientific">Vespula squamosa</name>
    <name type="common">Southern yellow jacket</name>
    <name type="synonym">Wasp</name>
    <dbReference type="NCBI Taxonomy" id="30214"/>
    <lineage>
        <taxon>Eukaryota</taxon>
        <taxon>Metazoa</taxon>
        <taxon>Ecdysozoa</taxon>
        <taxon>Arthropoda</taxon>
        <taxon>Hexapoda</taxon>
        <taxon>Insecta</taxon>
        <taxon>Pterygota</taxon>
        <taxon>Neoptera</taxon>
        <taxon>Endopterygota</taxon>
        <taxon>Hymenoptera</taxon>
        <taxon>Apocrita</taxon>
        <taxon>Aculeata</taxon>
        <taxon>Vespoidea</taxon>
        <taxon>Vespidae</taxon>
        <taxon>Vespinae</taxon>
        <taxon>Vespula</taxon>
    </lineage>
</organism>
<sequence>VDDRVRSPNTLRCVTATTSLSISPLSPEEPITLLRLSSKSSKDILIVSILLLVSYETTAENM</sequence>
<evidence type="ECO:0000313" key="2">
    <source>
        <dbReference type="Proteomes" id="UP001607302"/>
    </source>
</evidence>
<feature type="non-terminal residue" evidence="1">
    <location>
        <position position="1"/>
    </location>
</feature>
<dbReference type="Proteomes" id="UP001607302">
    <property type="component" value="Unassembled WGS sequence"/>
</dbReference>